<organism evidence="2 3">
    <name type="scientific">Tissierella simiarum</name>
    <dbReference type="NCBI Taxonomy" id="2841534"/>
    <lineage>
        <taxon>Bacteria</taxon>
        <taxon>Bacillati</taxon>
        <taxon>Bacillota</taxon>
        <taxon>Tissierellia</taxon>
        <taxon>Tissierellales</taxon>
        <taxon>Tissierellaceae</taxon>
        <taxon>Tissierella</taxon>
    </lineage>
</organism>
<keyword evidence="1" id="KW-1133">Transmembrane helix</keyword>
<dbReference type="Proteomes" id="UP000749471">
    <property type="component" value="Unassembled WGS sequence"/>
</dbReference>
<dbReference type="RefSeq" id="WP_216521027.1">
    <property type="nucleotide sequence ID" value="NZ_JAHLPM010000014.1"/>
</dbReference>
<name>A0ABS6E970_9FIRM</name>
<evidence type="ECO:0008006" key="4">
    <source>
        <dbReference type="Google" id="ProtNLM"/>
    </source>
</evidence>
<gene>
    <name evidence="2" type="ORF">KQI42_14935</name>
</gene>
<evidence type="ECO:0000313" key="3">
    <source>
        <dbReference type="Proteomes" id="UP000749471"/>
    </source>
</evidence>
<protein>
    <recommendedName>
        <fullName evidence="4">Phage holin, LL-H family</fullName>
    </recommendedName>
</protein>
<reference evidence="2 3" key="1">
    <citation type="submission" date="2021-06" db="EMBL/GenBank/DDBJ databases">
        <authorList>
            <person name="Sun Q."/>
            <person name="Li D."/>
        </authorList>
    </citation>
    <scope>NUCLEOTIDE SEQUENCE [LARGE SCALE GENOMIC DNA]</scope>
    <source>
        <strain evidence="2 3">MSJ-40</strain>
    </source>
</reference>
<accession>A0ABS6E970</accession>
<comment type="caution">
    <text evidence="2">The sequence shown here is derived from an EMBL/GenBank/DDBJ whole genome shotgun (WGS) entry which is preliminary data.</text>
</comment>
<keyword evidence="3" id="KW-1185">Reference proteome</keyword>
<evidence type="ECO:0000313" key="2">
    <source>
        <dbReference type="EMBL" id="MBU5439317.1"/>
    </source>
</evidence>
<evidence type="ECO:0000256" key="1">
    <source>
        <dbReference type="SAM" id="Phobius"/>
    </source>
</evidence>
<feature type="transmembrane region" description="Helical" evidence="1">
    <location>
        <begin position="6"/>
        <end position="26"/>
    </location>
</feature>
<proteinExistence type="predicted"/>
<dbReference type="EMBL" id="JAHLPM010000014">
    <property type="protein sequence ID" value="MBU5439317.1"/>
    <property type="molecule type" value="Genomic_DNA"/>
</dbReference>
<sequence length="124" mass="14203">MLEFIKLNLSSIMVALVITIGLLFIYKRGKKEFVRQVVLSLVVQAEKALGSGTGELKYMMVVENVYKILPPILKLLISKKELDTLIEDGVVYLKEYLKQGKDLLGYEDEYKKVSFSSELQRKIQ</sequence>
<keyword evidence="1" id="KW-0472">Membrane</keyword>
<keyword evidence="1" id="KW-0812">Transmembrane</keyword>